<reference evidence="1 2" key="1">
    <citation type="submission" date="2024-01" db="EMBL/GenBank/DDBJ databases">
        <title>The complete chloroplast genome sequence of Lithospermum erythrorhizon: insights into the phylogenetic relationship among Boraginaceae species and the maternal lineages of purple gromwells.</title>
        <authorList>
            <person name="Okada T."/>
            <person name="Watanabe K."/>
        </authorList>
    </citation>
    <scope>NUCLEOTIDE SEQUENCE [LARGE SCALE GENOMIC DNA]</scope>
</reference>
<dbReference type="Proteomes" id="UP001454036">
    <property type="component" value="Unassembled WGS sequence"/>
</dbReference>
<organism evidence="1 2">
    <name type="scientific">Lithospermum erythrorhizon</name>
    <name type="common">Purple gromwell</name>
    <name type="synonym">Lithospermum officinale var. erythrorhizon</name>
    <dbReference type="NCBI Taxonomy" id="34254"/>
    <lineage>
        <taxon>Eukaryota</taxon>
        <taxon>Viridiplantae</taxon>
        <taxon>Streptophyta</taxon>
        <taxon>Embryophyta</taxon>
        <taxon>Tracheophyta</taxon>
        <taxon>Spermatophyta</taxon>
        <taxon>Magnoliopsida</taxon>
        <taxon>eudicotyledons</taxon>
        <taxon>Gunneridae</taxon>
        <taxon>Pentapetalae</taxon>
        <taxon>asterids</taxon>
        <taxon>lamiids</taxon>
        <taxon>Boraginales</taxon>
        <taxon>Boraginaceae</taxon>
        <taxon>Boraginoideae</taxon>
        <taxon>Lithospermeae</taxon>
        <taxon>Lithospermum</taxon>
    </lineage>
</organism>
<evidence type="ECO:0000313" key="2">
    <source>
        <dbReference type="Proteomes" id="UP001454036"/>
    </source>
</evidence>
<sequence length="90" mass="9887">MVTFSEQVDNLKAYLDVIGDSFDGMTSFVIHDPFTVRIVGSGQRISLASGGKLWGVHPSIMLSMLLYIHMTDFLVSSVPFAKIGIPKRTP</sequence>
<proteinExistence type="predicted"/>
<protein>
    <submittedName>
        <fullName evidence="1">Uncharacterized protein</fullName>
    </submittedName>
</protein>
<name>A0AAV3P043_LITER</name>
<comment type="caution">
    <text evidence="1">The sequence shown here is derived from an EMBL/GenBank/DDBJ whole genome shotgun (WGS) entry which is preliminary data.</text>
</comment>
<evidence type="ECO:0000313" key="1">
    <source>
        <dbReference type="EMBL" id="GAA0144954.1"/>
    </source>
</evidence>
<accession>A0AAV3P043</accession>
<dbReference type="AlphaFoldDB" id="A0AAV3P043"/>
<keyword evidence="2" id="KW-1185">Reference proteome</keyword>
<dbReference type="EMBL" id="BAABME010000718">
    <property type="protein sequence ID" value="GAA0144954.1"/>
    <property type="molecule type" value="Genomic_DNA"/>
</dbReference>
<gene>
    <name evidence="1" type="ORF">LIER_05267</name>
</gene>